<dbReference type="PANTHER" id="PTHR21666">
    <property type="entry name" value="PEPTIDASE-RELATED"/>
    <property type="match status" value="1"/>
</dbReference>
<dbReference type="AlphaFoldDB" id="A0A3B0RHM9"/>
<dbReference type="Pfam" id="PF01551">
    <property type="entry name" value="Peptidase_M23"/>
    <property type="match status" value="1"/>
</dbReference>
<reference evidence="3" key="1">
    <citation type="submission" date="2018-06" db="EMBL/GenBank/DDBJ databases">
        <authorList>
            <person name="Zhirakovskaya E."/>
        </authorList>
    </citation>
    <scope>NUCLEOTIDE SEQUENCE</scope>
</reference>
<sequence>MYKVVKLEFILPVKGTVSRGYGQSGHNGIDYGADKGVPVIASEKGKAVVSRFHKPNSEKAKSYGNIIILDHSYEEGKKVRHIYTLYAHLDERMVGVGDIVKKKDKIGEVGNTGESYSTTGGDGSHLHFEVLDSPEQLTGWVVKSGQKGLGPDISKYREKPDSYTKRKKPLSIEYSLTKEEYEKIKDALDFRPHLDFKRYSWRMDAY</sequence>
<dbReference type="InterPro" id="IPR050570">
    <property type="entry name" value="Cell_wall_metabolism_enzyme"/>
</dbReference>
<dbReference type="EMBL" id="UOEA01000032">
    <property type="protein sequence ID" value="VAV82875.1"/>
    <property type="molecule type" value="Genomic_DNA"/>
</dbReference>
<feature type="non-terminal residue" evidence="3">
    <location>
        <position position="206"/>
    </location>
</feature>
<dbReference type="InterPro" id="IPR016047">
    <property type="entry name" value="M23ase_b-sheet_dom"/>
</dbReference>
<feature type="domain" description="M23ase beta-sheet core" evidence="2">
    <location>
        <begin position="25"/>
        <end position="131"/>
    </location>
</feature>
<dbReference type="InterPro" id="IPR011055">
    <property type="entry name" value="Dup_hybrid_motif"/>
</dbReference>
<dbReference type="Gene3D" id="2.70.70.10">
    <property type="entry name" value="Glucose Permease (Domain IIA)"/>
    <property type="match status" value="1"/>
</dbReference>
<dbReference type="PANTHER" id="PTHR21666:SF289">
    <property type="entry name" value="L-ALA--D-GLU ENDOPEPTIDASE"/>
    <property type="match status" value="1"/>
</dbReference>
<name>A0A3B0RHM9_9ZZZZ</name>
<dbReference type="SUPFAM" id="SSF51261">
    <property type="entry name" value="Duplicated hybrid motif"/>
    <property type="match status" value="1"/>
</dbReference>
<organism evidence="3">
    <name type="scientific">hydrothermal vent metagenome</name>
    <dbReference type="NCBI Taxonomy" id="652676"/>
    <lineage>
        <taxon>unclassified sequences</taxon>
        <taxon>metagenomes</taxon>
        <taxon>ecological metagenomes</taxon>
    </lineage>
</organism>
<gene>
    <name evidence="3" type="ORF">MNBD_DELTA01-2056</name>
</gene>
<protein>
    <recommendedName>
        <fullName evidence="2">M23ase beta-sheet core domain-containing protein</fullName>
    </recommendedName>
</protein>
<accession>A0A3B0RHM9</accession>
<keyword evidence="1" id="KW-0732">Signal</keyword>
<dbReference type="GO" id="GO:0004222">
    <property type="term" value="F:metalloendopeptidase activity"/>
    <property type="evidence" value="ECO:0007669"/>
    <property type="project" value="TreeGrafter"/>
</dbReference>
<dbReference type="CDD" id="cd12797">
    <property type="entry name" value="M23_peptidase"/>
    <property type="match status" value="1"/>
</dbReference>
<proteinExistence type="predicted"/>
<evidence type="ECO:0000313" key="3">
    <source>
        <dbReference type="EMBL" id="VAV82875.1"/>
    </source>
</evidence>
<evidence type="ECO:0000256" key="1">
    <source>
        <dbReference type="ARBA" id="ARBA00022729"/>
    </source>
</evidence>
<evidence type="ECO:0000259" key="2">
    <source>
        <dbReference type="Pfam" id="PF01551"/>
    </source>
</evidence>